<dbReference type="RefSeq" id="WP_022796026.1">
    <property type="nucleotide sequence ID" value="NZ_JBQDSL010000004.1"/>
</dbReference>
<evidence type="ECO:0000313" key="2">
    <source>
        <dbReference type="EMBL" id="HCS93444.1"/>
    </source>
</evidence>
<gene>
    <name evidence="2" type="ORF">DIW15_01890</name>
</gene>
<dbReference type="Proteomes" id="UP000262195">
    <property type="component" value="Unassembled WGS sequence"/>
</dbReference>
<dbReference type="Pfam" id="PF03780">
    <property type="entry name" value="Asp23"/>
    <property type="match status" value="1"/>
</dbReference>
<accession>A0A3D4S3N5</accession>
<proteinExistence type="inferred from homology"/>
<protein>
    <submittedName>
        <fullName evidence="2">Asp23/Gls24 family envelope stress response protein</fullName>
    </submittedName>
</protein>
<reference evidence="2 3" key="1">
    <citation type="journal article" date="2018" name="Nat. Biotechnol.">
        <title>A standardized bacterial taxonomy based on genome phylogeny substantially revises the tree of life.</title>
        <authorList>
            <person name="Parks D.H."/>
            <person name="Chuvochina M."/>
            <person name="Waite D.W."/>
            <person name="Rinke C."/>
            <person name="Skarshewski A."/>
            <person name="Chaumeil P.A."/>
            <person name="Hugenholtz P."/>
        </authorList>
    </citation>
    <scope>NUCLEOTIDE SEQUENCE [LARGE SCALE GENOMIC DNA]</scope>
    <source>
        <strain evidence="2">UBA11306</strain>
    </source>
</reference>
<dbReference type="EMBL" id="DQHO01000014">
    <property type="protein sequence ID" value="HCS93444.1"/>
    <property type="molecule type" value="Genomic_DNA"/>
</dbReference>
<comment type="similarity">
    <text evidence="1">Belongs to the asp23 family.</text>
</comment>
<evidence type="ECO:0000256" key="1">
    <source>
        <dbReference type="ARBA" id="ARBA00005721"/>
    </source>
</evidence>
<dbReference type="STRING" id="1121105.GCA_000421665_00743"/>
<dbReference type="AlphaFoldDB" id="A0A3D4S3N5"/>
<dbReference type="PANTHER" id="PTHR34297:SF2">
    <property type="entry name" value="ASP23_GLS24 FAMILY ENVELOPE STRESS RESPONSE PROTEIN"/>
    <property type="match status" value="1"/>
</dbReference>
<comment type="caution">
    <text evidence="2">The sequence shown here is derived from an EMBL/GenBank/DDBJ whole genome shotgun (WGS) entry which is preliminary data.</text>
</comment>
<dbReference type="PANTHER" id="PTHR34297">
    <property type="entry name" value="HYPOTHETICAL CYTOSOLIC PROTEIN-RELATED"/>
    <property type="match status" value="1"/>
</dbReference>
<evidence type="ECO:0000313" key="3">
    <source>
        <dbReference type="Proteomes" id="UP000262195"/>
    </source>
</evidence>
<dbReference type="InterPro" id="IPR005531">
    <property type="entry name" value="Asp23"/>
</dbReference>
<organism evidence="2 3">
    <name type="scientific">Bavariicoccus seileri</name>
    <dbReference type="NCBI Taxonomy" id="549685"/>
    <lineage>
        <taxon>Bacteria</taxon>
        <taxon>Bacillati</taxon>
        <taxon>Bacillota</taxon>
        <taxon>Bacilli</taxon>
        <taxon>Lactobacillales</taxon>
        <taxon>Enterococcaceae</taxon>
        <taxon>Bavariicoccus</taxon>
    </lineage>
</organism>
<name>A0A3D4S3N5_9ENTE</name>
<sequence>MAVKIETNNGIIDLDNDVIATVVGVAATDNYGVIGMASKKQIRDNLIEILKKENYSRGVVISQDGDNVVVDVYIIVAYGTKISEICRNVQQQVKYNLETLLGIAAEQVNIHVQGVRLLEQ</sequence>